<dbReference type="RefSeq" id="WP_212535549.1">
    <property type="nucleotide sequence ID" value="NZ_JAGTUU010000002.1"/>
</dbReference>
<keyword evidence="1" id="KW-1133">Transmembrane helix</keyword>
<reference evidence="2" key="1">
    <citation type="submission" date="2021-04" db="EMBL/GenBank/DDBJ databases">
        <authorList>
            <person name="Yoon J."/>
        </authorList>
    </citation>
    <scope>NUCLEOTIDE SEQUENCE</scope>
    <source>
        <strain evidence="2">KMU-90</strain>
    </source>
</reference>
<keyword evidence="3" id="KW-1185">Reference proteome</keyword>
<organism evidence="2 3">
    <name type="scientific">Thetidibacter halocola</name>
    <dbReference type="NCBI Taxonomy" id="2827239"/>
    <lineage>
        <taxon>Bacteria</taxon>
        <taxon>Pseudomonadati</taxon>
        <taxon>Pseudomonadota</taxon>
        <taxon>Alphaproteobacteria</taxon>
        <taxon>Rhodobacterales</taxon>
        <taxon>Roseobacteraceae</taxon>
        <taxon>Thetidibacter</taxon>
    </lineage>
</organism>
<dbReference type="Proteomes" id="UP000681356">
    <property type="component" value="Unassembled WGS sequence"/>
</dbReference>
<sequence length="59" mass="6081">MSAPDTNLDKQTRRHRPALAGIALAVAVAGLMLAGYLIILAERGNTPGEEPAITAPATN</sequence>
<evidence type="ECO:0000313" key="3">
    <source>
        <dbReference type="Proteomes" id="UP000681356"/>
    </source>
</evidence>
<name>A0A8J7WDA2_9RHOB</name>
<proteinExistence type="predicted"/>
<dbReference type="AlphaFoldDB" id="A0A8J7WDA2"/>
<evidence type="ECO:0000313" key="2">
    <source>
        <dbReference type="EMBL" id="MBS0123576.1"/>
    </source>
</evidence>
<gene>
    <name evidence="2" type="ORF">KB874_05465</name>
</gene>
<dbReference type="EMBL" id="JAGTUU010000002">
    <property type="protein sequence ID" value="MBS0123576.1"/>
    <property type="molecule type" value="Genomic_DNA"/>
</dbReference>
<evidence type="ECO:0000256" key="1">
    <source>
        <dbReference type="SAM" id="Phobius"/>
    </source>
</evidence>
<feature type="transmembrane region" description="Helical" evidence="1">
    <location>
        <begin position="18"/>
        <end position="39"/>
    </location>
</feature>
<keyword evidence="1" id="KW-0812">Transmembrane</keyword>
<keyword evidence="1" id="KW-0472">Membrane</keyword>
<comment type="caution">
    <text evidence="2">The sequence shown here is derived from an EMBL/GenBank/DDBJ whole genome shotgun (WGS) entry which is preliminary data.</text>
</comment>
<protein>
    <submittedName>
        <fullName evidence="2">Uncharacterized protein</fullName>
    </submittedName>
</protein>
<accession>A0A8J7WDA2</accession>